<dbReference type="PANTHER" id="PTHR45968:SF2">
    <property type="entry name" value="(R)-MANDELONITRILE LYASE-LIKE"/>
    <property type="match status" value="1"/>
</dbReference>
<evidence type="ECO:0000256" key="2">
    <source>
        <dbReference type="ARBA" id="ARBA00022630"/>
    </source>
</evidence>
<evidence type="ECO:0000313" key="5">
    <source>
        <dbReference type="EMBL" id="KAG6415883.1"/>
    </source>
</evidence>
<evidence type="ECO:0000259" key="4">
    <source>
        <dbReference type="PROSITE" id="PS00623"/>
    </source>
</evidence>
<keyword evidence="2" id="KW-0285">Flavoprotein</keyword>
<keyword evidence="6" id="KW-1185">Reference proteome</keyword>
<dbReference type="GO" id="GO:0050660">
    <property type="term" value="F:flavin adenine dinucleotide binding"/>
    <property type="evidence" value="ECO:0007669"/>
    <property type="project" value="InterPro"/>
</dbReference>
<protein>
    <recommendedName>
        <fullName evidence="4">Glucose-methanol-choline oxidoreductase N-terminal domain-containing protein</fullName>
    </recommendedName>
</protein>
<feature type="domain" description="Glucose-methanol-choline oxidoreductase N-terminal" evidence="4">
    <location>
        <begin position="34"/>
        <end position="57"/>
    </location>
</feature>
<comment type="caution">
    <text evidence="5">The sequence shown here is derived from an EMBL/GenBank/DDBJ whole genome shotgun (WGS) entry which is preliminary data.</text>
</comment>
<accession>A0A8X8XLF4</accession>
<dbReference type="SUPFAM" id="SSF51905">
    <property type="entry name" value="FAD/NAD(P)-binding domain"/>
    <property type="match status" value="1"/>
</dbReference>
<name>A0A8X8XLF4_SALSN</name>
<evidence type="ECO:0000256" key="3">
    <source>
        <dbReference type="ARBA" id="ARBA00022827"/>
    </source>
</evidence>
<dbReference type="EMBL" id="PNBA02000008">
    <property type="protein sequence ID" value="KAG6415883.1"/>
    <property type="molecule type" value="Genomic_DNA"/>
</dbReference>
<proteinExistence type="predicted"/>
<sequence>MSRDGFLTTLMEVDAHDSPAHAFTSEDGVPNARGRVLGGSSAINSGFYSRANFDFYAKSGIDWDLQLVNKSYEWIEKAIVFRSELRIRQSGRNRSLPRIQFRSQRRHQDRRLHLRQLRPKASSATPIPAISRCRCKLAWRGFWLHLVHPQQGRSRPRLES</sequence>
<organism evidence="5">
    <name type="scientific">Salvia splendens</name>
    <name type="common">Scarlet sage</name>
    <dbReference type="NCBI Taxonomy" id="180675"/>
    <lineage>
        <taxon>Eukaryota</taxon>
        <taxon>Viridiplantae</taxon>
        <taxon>Streptophyta</taxon>
        <taxon>Embryophyta</taxon>
        <taxon>Tracheophyta</taxon>
        <taxon>Spermatophyta</taxon>
        <taxon>Magnoliopsida</taxon>
        <taxon>eudicotyledons</taxon>
        <taxon>Gunneridae</taxon>
        <taxon>Pentapetalae</taxon>
        <taxon>asterids</taxon>
        <taxon>lamiids</taxon>
        <taxon>Lamiales</taxon>
        <taxon>Lamiaceae</taxon>
        <taxon>Nepetoideae</taxon>
        <taxon>Mentheae</taxon>
        <taxon>Salviinae</taxon>
        <taxon>Salvia</taxon>
        <taxon>Salvia subgen. Calosphace</taxon>
        <taxon>core Calosphace</taxon>
    </lineage>
</organism>
<comment type="cofactor">
    <cofactor evidence="1">
        <name>FAD</name>
        <dbReference type="ChEBI" id="CHEBI:57692"/>
    </cofactor>
</comment>
<dbReference type="Proteomes" id="UP000298416">
    <property type="component" value="Unassembled WGS sequence"/>
</dbReference>
<keyword evidence="3" id="KW-0274">FAD</keyword>
<reference evidence="5" key="1">
    <citation type="submission" date="2018-01" db="EMBL/GenBank/DDBJ databases">
        <authorList>
            <person name="Mao J.F."/>
        </authorList>
    </citation>
    <scope>NUCLEOTIDE SEQUENCE</scope>
    <source>
        <strain evidence="5">Huo1</strain>
        <tissue evidence="5">Leaf</tissue>
    </source>
</reference>
<reference evidence="5" key="2">
    <citation type="submission" date="2020-08" db="EMBL/GenBank/DDBJ databases">
        <title>Plant Genome Project.</title>
        <authorList>
            <person name="Zhang R.-G."/>
        </authorList>
    </citation>
    <scope>NUCLEOTIDE SEQUENCE</scope>
    <source>
        <strain evidence="5">Huo1</strain>
        <tissue evidence="5">Leaf</tissue>
    </source>
</reference>
<dbReference type="PANTHER" id="PTHR45968">
    <property type="entry name" value="OSJNBA0019K04.7 PROTEIN"/>
    <property type="match status" value="1"/>
</dbReference>
<dbReference type="Gene3D" id="3.50.50.60">
    <property type="entry name" value="FAD/NAD(P)-binding domain"/>
    <property type="match status" value="1"/>
</dbReference>
<dbReference type="AlphaFoldDB" id="A0A8X8XLF4"/>
<evidence type="ECO:0000313" key="6">
    <source>
        <dbReference type="Proteomes" id="UP000298416"/>
    </source>
</evidence>
<dbReference type="InterPro" id="IPR051871">
    <property type="entry name" value="GMC_Oxidoreductase-Related"/>
</dbReference>
<evidence type="ECO:0000256" key="1">
    <source>
        <dbReference type="ARBA" id="ARBA00001974"/>
    </source>
</evidence>
<gene>
    <name evidence="5" type="ORF">SASPL_123302</name>
</gene>
<dbReference type="PROSITE" id="PS00623">
    <property type="entry name" value="GMC_OXRED_1"/>
    <property type="match status" value="1"/>
</dbReference>
<dbReference type="InterPro" id="IPR036188">
    <property type="entry name" value="FAD/NAD-bd_sf"/>
</dbReference>
<dbReference type="InterPro" id="IPR000172">
    <property type="entry name" value="GMC_OxRdtase_N"/>
</dbReference>
<dbReference type="GO" id="GO:0016614">
    <property type="term" value="F:oxidoreductase activity, acting on CH-OH group of donors"/>
    <property type="evidence" value="ECO:0007669"/>
    <property type="project" value="InterPro"/>
</dbReference>
<dbReference type="Gene3D" id="3.30.410.40">
    <property type="match status" value="1"/>
</dbReference>